<evidence type="ECO:0000313" key="3">
    <source>
        <dbReference type="EMBL" id="MEM5946983.1"/>
    </source>
</evidence>
<evidence type="ECO:0000313" key="4">
    <source>
        <dbReference type="Proteomes" id="UP001466331"/>
    </source>
</evidence>
<dbReference type="CDD" id="cd08023">
    <property type="entry name" value="GH16_laminarinase_like"/>
    <property type="match status" value="1"/>
</dbReference>
<comment type="caution">
    <text evidence="3">The sequence shown here is derived from an EMBL/GenBank/DDBJ whole genome shotgun (WGS) entry which is preliminary data.</text>
</comment>
<sequence length="267" mass="30373">MNKVKISAFPIIILLGLIISVSCESVPGEKDNKKLVLSEEFSDKALNPSLWQYSISNPDWRKGIHTIYTSAEENIYIKDGKLNISAIKNPDTRQWTSARIRTKPELGWKYGRIEVSAQIPAQQGTRAYISLLPTEKTELWPACGEIILLSGTYKENRTIAEAGIENKIYNSLLGTEKKAGYDITQNKTKDGFHIFAVDWSPNEIKFYADDKLILSYKKEEDSSALWPYDKKYGIAIELMITNPEIEPQENPTLSIDYIRIYQASQNQ</sequence>
<dbReference type="Proteomes" id="UP001466331">
    <property type="component" value="Unassembled WGS sequence"/>
</dbReference>
<keyword evidence="3" id="KW-0378">Hydrolase</keyword>
<protein>
    <submittedName>
        <fullName evidence="3">Glycoside hydrolase family 16 protein</fullName>
    </submittedName>
</protein>
<dbReference type="Pfam" id="PF00722">
    <property type="entry name" value="Glyco_hydro_16"/>
    <property type="match status" value="1"/>
</dbReference>
<evidence type="ECO:0000256" key="1">
    <source>
        <dbReference type="ARBA" id="ARBA00006865"/>
    </source>
</evidence>
<comment type="similarity">
    <text evidence="1">Belongs to the glycosyl hydrolase 16 family.</text>
</comment>
<dbReference type="PROSITE" id="PS51257">
    <property type="entry name" value="PROKAR_LIPOPROTEIN"/>
    <property type="match status" value="1"/>
</dbReference>
<dbReference type="SUPFAM" id="SSF49899">
    <property type="entry name" value="Concanavalin A-like lectins/glucanases"/>
    <property type="match status" value="1"/>
</dbReference>
<name>A0ABU9U8J0_9SPIR</name>
<dbReference type="Gene3D" id="2.60.120.200">
    <property type="match status" value="1"/>
</dbReference>
<dbReference type="InterPro" id="IPR000757">
    <property type="entry name" value="Beta-glucanase-like"/>
</dbReference>
<proteinExistence type="inferred from homology"/>
<accession>A0ABU9U8J0</accession>
<dbReference type="PROSITE" id="PS51762">
    <property type="entry name" value="GH16_2"/>
    <property type="match status" value="1"/>
</dbReference>
<keyword evidence="4" id="KW-1185">Reference proteome</keyword>
<dbReference type="PANTHER" id="PTHR10963:SF55">
    <property type="entry name" value="GLYCOSIDE HYDROLASE FAMILY 16 PROTEIN"/>
    <property type="match status" value="1"/>
</dbReference>
<reference evidence="3 4" key="1">
    <citation type="submission" date="2024-03" db="EMBL/GenBank/DDBJ databases">
        <title>Ignisphaera cupida sp. nov., a hyperthermophilic hydrolytic archaeon from a hot spring of Kamchatka, and proposal of Ignisphaeraceae fam. nov.</title>
        <authorList>
            <person name="Podosokorskaya O.A."/>
            <person name="Elcheninov A.G."/>
            <person name="Maltseva A.I."/>
            <person name="Zayulina K.S."/>
            <person name="Novikov A."/>
            <person name="Merkel A.Y."/>
        </authorList>
    </citation>
    <scope>NUCLEOTIDE SEQUENCE [LARGE SCALE GENOMIC DNA]</scope>
    <source>
        <strain evidence="3 4">38H-sp</strain>
    </source>
</reference>
<organism evidence="3 4">
    <name type="scientific">Rarispira pelagica</name>
    <dbReference type="NCBI Taxonomy" id="3141764"/>
    <lineage>
        <taxon>Bacteria</taxon>
        <taxon>Pseudomonadati</taxon>
        <taxon>Spirochaetota</taxon>
        <taxon>Spirochaetia</taxon>
        <taxon>Winmispirales</taxon>
        <taxon>Winmispiraceae</taxon>
        <taxon>Rarispira</taxon>
    </lineage>
</organism>
<dbReference type="InterPro" id="IPR013320">
    <property type="entry name" value="ConA-like_dom_sf"/>
</dbReference>
<evidence type="ECO:0000259" key="2">
    <source>
        <dbReference type="PROSITE" id="PS51762"/>
    </source>
</evidence>
<dbReference type="GO" id="GO:0016787">
    <property type="term" value="F:hydrolase activity"/>
    <property type="evidence" value="ECO:0007669"/>
    <property type="project" value="UniProtKB-KW"/>
</dbReference>
<dbReference type="RefSeq" id="WP_420068437.1">
    <property type="nucleotide sequence ID" value="NZ_JBCHKQ010000001.1"/>
</dbReference>
<feature type="domain" description="GH16" evidence="2">
    <location>
        <begin position="19"/>
        <end position="266"/>
    </location>
</feature>
<dbReference type="EMBL" id="JBCHKQ010000001">
    <property type="protein sequence ID" value="MEM5946983.1"/>
    <property type="molecule type" value="Genomic_DNA"/>
</dbReference>
<dbReference type="PANTHER" id="PTHR10963">
    <property type="entry name" value="GLYCOSYL HYDROLASE-RELATED"/>
    <property type="match status" value="1"/>
</dbReference>
<dbReference type="InterPro" id="IPR050546">
    <property type="entry name" value="Glycosyl_Hydrlase_16"/>
</dbReference>
<gene>
    <name evidence="3" type="ORF">WKV44_00330</name>
</gene>